<proteinExistence type="predicted"/>
<name>A0A0M3I017_ASCLU</name>
<evidence type="ECO:0000313" key="2">
    <source>
        <dbReference type="Proteomes" id="UP000036681"/>
    </source>
</evidence>
<dbReference type="Proteomes" id="UP000036681">
    <property type="component" value="Unplaced"/>
</dbReference>
<organism evidence="2 3">
    <name type="scientific">Ascaris lumbricoides</name>
    <name type="common">Giant roundworm</name>
    <dbReference type="NCBI Taxonomy" id="6252"/>
    <lineage>
        <taxon>Eukaryota</taxon>
        <taxon>Metazoa</taxon>
        <taxon>Ecdysozoa</taxon>
        <taxon>Nematoda</taxon>
        <taxon>Chromadorea</taxon>
        <taxon>Rhabditida</taxon>
        <taxon>Spirurina</taxon>
        <taxon>Ascaridomorpha</taxon>
        <taxon>Ascaridoidea</taxon>
        <taxon>Ascarididae</taxon>
        <taxon>Ascaris</taxon>
    </lineage>
</organism>
<protein>
    <submittedName>
        <fullName evidence="3">Uncharacterized protein</fullName>
    </submittedName>
</protein>
<dbReference type="AlphaFoldDB" id="A0A0M3I017"/>
<feature type="region of interest" description="Disordered" evidence="1">
    <location>
        <begin position="54"/>
        <end position="78"/>
    </location>
</feature>
<evidence type="ECO:0000313" key="3">
    <source>
        <dbReference type="WBParaSite" id="ALUE_0000939201-mRNA-1"/>
    </source>
</evidence>
<evidence type="ECO:0000256" key="1">
    <source>
        <dbReference type="SAM" id="MobiDB-lite"/>
    </source>
</evidence>
<sequence>MRLIRKQHNTERASTSDATIVGCNGNGLETNHSSADLIKPPDAVGVDCIPAAKRLRRKQKSSNEPSSGGSAETRSKRRGKAISQFLETFVRKVFDTQRKVGCFYVHAFISHEVSDAFQDIS</sequence>
<feature type="compositionally biased region" description="Polar residues" evidence="1">
    <location>
        <begin position="62"/>
        <end position="72"/>
    </location>
</feature>
<keyword evidence="2" id="KW-1185">Reference proteome</keyword>
<dbReference type="WBParaSite" id="ALUE_0000939201-mRNA-1">
    <property type="protein sequence ID" value="ALUE_0000939201-mRNA-1"/>
    <property type="gene ID" value="ALUE_0000939201"/>
</dbReference>
<reference evidence="3" key="1">
    <citation type="submission" date="2017-02" db="UniProtKB">
        <authorList>
            <consortium name="WormBaseParasite"/>
        </authorList>
    </citation>
    <scope>IDENTIFICATION</scope>
</reference>
<accession>A0A0M3I017</accession>
<feature type="region of interest" description="Disordered" evidence="1">
    <location>
        <begin position="1"/>
        <end position="22"/>
    </location>
</feature>